<protein>
    <recommendedName>
        <fullName evidence="3">BHLH domain-containing protein</fullName>
    </recommendedName>
</protein>
<dbReference type="InterPro" id="IPR036638">
    <property type="entry name" value="HLH_DNA-bd_sf"/>
</dbReference>
<feature type="coiled-coil region" evidence="1">
    <location>
        <begin position="300"/>
        <end position="327"/>
    </location>
</feature>
<feature type="region of interest" description="Disordered" evidence="2">
    <location>
        <begin position="64"/>
        <end position="118"/>
    </location>
</feature>
<dbReference type="Gene3D" id="4.10.280.10">
    <property type="entry name" value="Helix-loop-helix DNA-binding domain"/>
    <property type="match status" value="1"/>
</dbReference>
<sequence>MAQDETYSPQDSPAESQAYDESNGYSLSSTDADASAEYPIQPWVASDVASHFLDRSALGYLGPASAVEPSYSRSSRVNSSSSGSAGSDDAMDASLNSFGDEPWTPITPTTPHAAQGQAGYFQGPMAAIGYAGSTPVSPTIPEWAAHATSAYPDQWASPSGSQREDSPSCERAFSSNRTSSSTKTQKIVLTVKGDDGARPSNHVTRATSIPGDKNTEQSPLAATPLLRTAARRVRTPRAAQKPGESLERQRARTSHNIVEKEYRVRLHSGFEHLLDVLPSGDIGGSGDGIKDKRLSKAEVLDKASSYIMLLEDKLAKEKRENAELKAGIAKPNL</sequence>
<keyword evidence="1" id="KW-0175">Coiled coil</keyword>
<name>A0AAE0P547_9PEZI</name>
<dbReference type="Pfam" id="PF00010">
    <property type="entry name" value="HLH"/>
    <property type="match status" value="1"/>
</dbReference>
<dbReference type="EMBL" id="JAULSW010000001">
    <property type="protein sequence ID" value="KAK3393422.1"/>
    <property type="molecule type" value="Genomic_DNA"/>
</dbReference>
<dbReference type="Proteomes" id="UP001285441">
    <property type="component" value="Unassembled WGS sequence"/>
</dbReference>
<feature type="region of interest" description="Disordered" evidence="2">
    <location>
        <begin position="149"/>
        <end position="253"/>
    </location>
</feature>
<feature type="compositionally biased region" description="Low complexity" evidence="2">
    <location>
        <begin position="70"/>
        <end position="94"/>
    </location>
</feature>
<accession>A0AAE0P547</accession>
<keyword evidence="5" id="KW-1185">Reference proteome</keyword>
<reference evidence="4" key="2">
    <citation type="submission" date="2023-06" db="EMBL/GenBank/DDBJ databases">
        <authorList>
            <consortium name="Lawrence Berkeley National Laboratory"/>
            <person name="Haridas S."/>
            <person name="Hensen N."/>
            <person name="Bonometti L."/>
            <person name="Westerberg I."/>
            <person name="Brannstrom I.O."/>
            <person name="Guillou S."/>
            <person name="Cros-Aarteil S."/>
            <person name="Calhoun S."/>
            <person name="Kuo A."/>
            <person name="Mondo S."/>
            <person name="Pangilinan J."/>
            <person name="Riley R."/>
            <person name="LaButti K."/>
            <person name="Andreopoulos B."/>
            <person name="Lipzen A."/>
            <person name="Chen C."/>
            <person name="Yanf M."/>
            <person name="Daum C."/>
            <person name="Ng V."/>
            <person name="Clum A."/>
            <person name="Steindorff A."/>
            <person name="Ohm R."/>
            <person name="Martin F."/>
            <person name="Silar P."/>
            <person name="Natvig D."/>
            <person name="Lalanne C."/>
            <person name="Gautier V."/>
            <person name="Ament-velasquez S.L."/>
            <person name="Kruys A."/>
            <person name="Hutchinson M.I."/>
            <person name="Powell A.J."/>
            <person name="Barry K."/>
            <person name="Miller A.N."/>
            <person name="Grigoriev I.V."/>
            <person name="Debuchy R."/>
            <person name="Gladieux P."/>
            <person name="Thoren M.H."/>
            <person name="Johannesson H."/>
        </authorList>
    </citation>
    <scope>NUCLEOTIDE SEQUENCE</scope>
    <source>
        <strain evidence="4">CBS 232.78</strain>
    </source>
</reference>
<dbReference type="InterPro" id="IPR052099">
    <property type="entry name" value="Regulatory_TF_Diverse"/>
</dbReference>
<proteinExistence type="predicted"/>
<feature type="region of interest" description="Disordered" evidence="2">
    <location>
        <begin position="1"/>
        <end position="33"/>
    </location>
</feature>
<evidence type="ECO:0000313" key="5">
    <source>
        <dbReference type="Proteomes" id="UP001285441"/>
    </source>
</evidence>
<dbReference type="PANTHER" id="PTHR47336">
    <property type="entry name" value="TRANSCRIPTION FACTOR HMS1-RELATED"/>
    <property type="match status" value="1"/>
</dbReference>
<dbReference type="GO" id="GO:0046983">
    <property type="term" value="F:protein dimerization activity"/>
    <property type="evidence" value="ECO:0007669"/>
    <property type="project" value="InterPro"/>
</dbReference>
<dbReference type="PANTHER" id="PTHR47336:SF2">
    <property type="entry name" value="TRANSCRIPTION FACTOR HMS1-RELATED"/>
    <property type="match status" value="1"/>
</dbReference>
<feature type="compositionally biased region" description="Polar residues" evidence="2">
    <location>
        <begin position="173"/>
        <end position="187"/>
    </location>
</feature>
<feature type="compositionally biased region" description="Polar residues" evidence="2">
    <location>
        <begin position="1"/>
        <end position="32"/>
    </location>
</feature>
<comment type="caution">
    <text evidence="4">The sequence shown here is derived from an EMBL/GenBank/DDBJ whole genome shotgun (WGS) entry which is preliminary data.</text>
</comment>
<dbReference type="SMART" id="SM00353">
    <property type="entry name" value="HLH"/>
    <property type="match status" value="1"/>
</dbReference>
<gene>
    <name evidence="4" type="ORF">B0H63DRAFT_443668</name>
</gene>
<evidence type="ECO:0000313" key="4">
    <source>
        <dbReference type="EMBL" id="KAK3393422.1"/>
    </source>
</evidence>
<dbReference type="InterPro" id="IPR011598">
    <property type="entry name" value="bHLH_dom"/>
</dbReference>
<organism evidence="4 5">
    <name type="scientific">Podospora didyma</name>
    <dbReference type="NCBI Taxonomy" id="330526"/>
    <lineage>
        <taxon>Eukaryota</taxon>
        <taxon>Fungi</taxon>
        <taxon>Dikarya</taxon>
        <taxon>Ascomycota</taxon>
        <taxon>Pezizomycotina</taxon>
        <taxon>Sordariomycetes</taxon>
        <taxon>Sordariomycetidae</taxon>
        <taxon>Sordariales</taxon>
        <taxon>Podosporaceae</taxon>
        <taxon>Podospora</taxon>
    </lineage>
</organism>
<feature type="domain" description="BHLH" evidence="3">
    <location>
        <begin position="250"/>
        <end position="310"/>
    </location>
</feature>
<dbReference type="PROSITE" id="PS50888">
    <property type="entry name" value="BHLH"/>
    <property type="match status" value="1"/>
</dbReference>
<dbReference type="AlphaFoldDB" id="A0AAE0P547"/>
<dbReference type="SUPFAM" id="SSF47459">
    <property type="entry name" value="HLH, helix-loop-helix DNA-binding domain"/>
    <property type="match status" value="1"/>
</dbReference>
<evidence type="ECO:0000259" key="3">
    <source>
        <dbReference type="PROSITE" id="PS50888"/>
    </source>
</evidence>
<evidence type="ECO:0000256" key="2">
    <source>
        <dbReference type="SAM" id="MobiDB-lite"/>
    </source>
</evidence>
<evidence type="ECO:0000256" key="1">
    <source>
        <dbReference type="SAM" id="Coils"/>
    </source>
</evidence>
<reference evidence="4" key="1">
    <citation type="journal article" date="2023" name="Mol. Phylogenet. Evol.">
        <title>Genome-scale phylogeny and comparative genomics of the fungal order Sordariales.</title>
        <authorList>
            <person name="Hensen N."/>
            <person name="Bonometti L."/>
            <person name="Westerberg I."/>
            <person name="Brannstrom I.O."/>
            <person name="Guillou S."/>
            <person name="Cros-Aarteil S."/>
            <person name="Calhoun S."/>
            <person name="Haridas S."/>
            <person name="Kuo A."/>
            <person name="Mondo S."/>
            <person name="Pangilinan J."/>
            <person name="Riley R."/>
            <person name="LaButti K."/>
            <person name="Andreopoulos B."/>
            <person name="Lipzen A."/>
            <person name="Chen C."/>
            <person name="Yan M."/>
            <person name="Daum C."/>
            <person name="Ng V."/>
            <person name="Clum A."/>
            <person name="Steindorff A."/>
            <person name="Ohm R.A."/>
            <person name="Martin F."/>
            <person name="Silar P."/>
            <person name="Natvig D.O."/>
            <person name="Lalanne C."/>
            <person name="Gautier V."/>
            <person name="Ament-Velasquez S.L."/>
            <person name="Kruys A."/>
            <person name="Hutchinson M.I."/>
            <person name="Powell A.J."/>
            <person name="Barry K."/>
            <person name="Miller A.N."/>
            <person name="Grigoriev I.V."/>
            <person name="Debuchy R."/>
            <person name="Gladieux P."/>
            <person name="Hiltunen Thoren M."/>
            <person name="Johannesson H."/>
        </authorList>
    </citation>
    <scope>NUCLEOTIDE SEQUENCE</scope>
    <source>
        <strain evidence="4">CBS 232.78</strain>
    </source>
</reference>
<feature type="compositionally biased region" description="Low complexity" evidence="2">
    <location>
        <begin position="219"/>
        <end position="228"/>
    </location>
</feature>